<evidence type="ECO:0000256" key="1">
    <source>
        <dbReference type="SAM" id="Coils"/>
    </source>
</evidence>
<name>A0ABQ8URD3_9EUKA</name>
<protein>
    <submittedName>
        <fullName evidence="2">IQ calmodulin-binding motif protein</fullName>
    </submittedName>
</protein>
<dbReference type="PANTHER" id="PTHR37027">
    <property type="entry name" value="KDE4"/>
    <property type="match status" value="1"/>
</dbReference>
<keyword evidence="1" id="KW-0175">Coiled coil</keyword>
<reference evidence="2" key="1">
    <citation type="journal article" date="2022" name="bioRxiv">
        <title>Genomics of Preaxostyla Flagellates Illuminates Evolutionary Transitions and the Path Towards Mitochondrial Loss.</title>
        <authorList>
            <person name="Novak L.V.F."/>
            <person name="Treitli S.C."/>
            <person name="Pyrih J."/>
            <person name="Halakuc P."/>
            <person name="Pipaliya S.V."/>
            <person name="Vacek V."/>
            <person name="Brzon O."/>
            <person name="Soukal P."/>
            <person name="Eme L."/>
            <person name="Dacks J.B."/>
            <person name="Karnkowska A."/>
            <person name="Elias M."/>
            <person name="Hampl V."/>
        </authorList>
    </citation>
    <scope>NUCLEOTIDE SEQUENCE</scope>
    <source>
        <strain evidence="2">RCP-MX</strain>
    </source>
</reference>
<dbReference type="EMBL" id="JAPMOS010000006">
    <property type="protein sequence ID" value="KAJ4461698.1"/>
    <property type="molecule type" value="Genomic_DNA"/>
</dbReference>
<accession>A0ABQ8URD3</accession>
<sequence length="280" mass="32688">MRRKVRILPHCKLRKLPVQRQMESAQFAPPSMTDPVTPSNIRIVELQKKLSGLQKGLEEGKQSFYEQVEGRLRALDERITRAQSGEDIRWRCMKDQVVKLQEALAAEKLARELLDEKKTKELKLLESSISLDLSVEKQARKDSEARITRQIDERCFQLRLELAREKKTREESEEKHTKEMVEEIQRLTEALESERHQREEKGEIIVRRMTDEMQALRAFLDEEKKARGEAIGALYQKIDEMGAQMSAATQTERRDREATEETLLKLLEETCNRVESGLSR</sequence>
<dbReference type="PANTHER" id="PTHR37027:SF2">
    <property type="entry name" value="CHROMOSOME UNDETERMINED SCAFFOLD_148, WHOLE GENOME SHOTGUN SEQUENCE"/>
    <property type="match status" value="1"/>
</dbReference>
<gene>
    <name evidence="2" type="ORF">PAPYR_1826</name>
</gene>
<evidence type="ECO:0000313" key="2">
    <source>
        <dbReference type="EMBL" id="KAJ4461698.1"/>
    </source>
</evidence>
<keyword evidence="3" id="KW-1185">Reference proteome</keyword>
<proteinExistence type="predicted"/>
<evidence type="ECO:0000313" key="3">
    <source>
        <dbReference type="Proteomes" id="UP001141327"/>
    </source>
</evidence>
<dbReference type="Proteomes" id="UP001141327">
    <property type="component" value="Unassembled WGS sequence"/>
</dbReference>
<organism evidence="2 3">
    <name type="scientific">Paratrimastix pyriformis</name>
    <dbReference type="NCBI Taxonomy" id="342808"/>
    <lineage>
        <taxon>Eukaryota</taxon>
        <taxon>Metamonada</taxon>
        <taxon>Preaxostyla</taxon>
        <taxon>Paratrimastigidae</taxon>
        <taxon>Paratrimastix</taxon>
    </lineage>
</organism>
<dbReference type="InterPro" id="IPR038835">
    <property type="entry name" value="Giardin_beta-like"/>
</dbReference>
<feature type="coiled-coil region" evidence="1">
    <location>
        <begin position="155"/>
        <end position="201"/>
    </location>
</feature>
<comment type="caution">
    <text evidence="2">The sequence shown here is derived from an EMBL/GenBank/DDBJ whole genome shotgun (WGS) entry which is preliminary data.</text>
</comment>